<evidence type="ECO:0000313" key="2">
    <source>
        <dbReference type="WBParaSite" id="SSLN_0001330901-mRNA-1"/>
    </source>
</evidence>
<dbReference type="WBParaSite" id="SSLN_0001330901-mRNA-1">
    <property type="protein sequence ID" value="SSLN_0001330901-mRNA-1"/>
    <property type="gene ID" value="SSLN_0001330901"/>
</dbReference>
<feature type="region of interest" description="Disordered" evidence="1">
    <location>
        <begin position="37"/>
        <end position="80"/>
    </location>
</feature>
<feature type="compositionally biased region" description="Basic and acidic residues" evidence="1">
    <location>
        <begin position="60"/>
        <end position="80"/>
    </location>
</feature>
<proteinExistence type="predicted"/>
<protein>
    <submittedName>
        <fullName evidence="2">GAF domain-containing protein</fullName>
    </submittedName>
</protein>
<dbReference type="Gene3D" id="3.30.450.40">
    <property type="match status" value="1"/>
</dbReference>
<evidence type="ECO:0000256" key="1">
    <source>
        <dbReference type="SAM" id="MobiDB-lite"/>
    </source>
</evidence>
<feature type="compositionally biased region" description="Polar residues" evidence="1">
    <location>
        <begin position="37"/>
        <end position="59"/>
    </location>
</feature>
<dbReference type="AlphaFoldDB" id="A0A183T8L3"/>
<dbReference type="SUPFAM" id="SSF55781">
    <property type="entry name" value="GAF domain-like"/>
    <property type="match status" value="1"/>
</dbReference>
<organism evidence="2">
    <name type="scientific">Schistocephalus solidus</name>
    <name type="common">Tapeworm</name>
    <dbReference type="NCBI Taxonomy" id="70667"/>
    <lineage>
        <taxon>Eukaryota</taxon>
        <taxon>Metazoa</taxon>
        <taxon>Spiralia</taxon>
        <taxon>Lophotrochozoa</taxon>
        <taxon>Platyhelminthes</taxon>
        <taxon>Cestoda</taxon>
        <taxon>Eucestoda</taxon>
        <taxon>Diphyllobothriidea</taxon>
        <taxon>Diphyllobothriidae</taxon>
        <taxon>Schistocephalus</taxon>
    </lineage>
</organism>
<name>A0A183T8L3_SCHSO</name>
<accession>A0A183T8L3</accession>
<dbReference type="InterPro" id="IPR029016">
    <property type="entry name" value="GAF-like_dom_sf"/>
</dbReference>
<reference evidence="2" key="1">
    <citation type="submission" date="2016-06" db="UniProtKB">
        <authorList>
            <consortium name="WormBaseParasite"/>
        </authorList>
    </citation>
    <scope>IDENTIFICATION</scope>
</reference>
<sequence length="179" mass="19552">LTGFHTRCILCMPIKNGEGEVLAVAQVVNKLSPDSTCCTGSTNAPSTPSNGQTSSGSSDTPHDRGGHEEVEKEEEKEHAEYPVFTDRDVSVFKAYTAFCGIGLHHAQILWKSQLETRRSQGMLVYQGTTLPMPNLFPHGLTATSIQQAHCHSGNVPCPLLRQDTMWTHIAPKLPIREAT</sequence>